<protein>
    <submittedName>
        <fullName evidence="3">Uncharacterized protein</fullName>
    </submittedName>
</protein>
<organism evidence="3 4">
    <name type="scientific">Candidatus Phytoplasma pruni</name>
    <dbReference type="NCBI Taxonomy" id="479893"/>
    <lineage>
        <taxon>Bacteria</taxon>
        <taxon>Bacillati</taxon>
        <taxon>Mycoplasmatota</taxon>
        <taxon>Mollicutes</taxon>
        <taxon>Acholeplasmatales</taxon>
        <taxon>Acholeplasmataceae</taxon>
        <taxon>Candidatus Phytoplasma</taxon>
        <taxon>16SrIII (X-disease group)</taxon>
    </lineage>
</organism>
<keyword evidence="4" id="KW-1185">Reference proteome</keyword>
<feature type="region of interest" description="Disordered" evidence="1">
    <location>
        <begin position="1"/>
        <end position="23"/>
    </location>
</feature>
<reference evidence="3 4" key="1">
    <citation type="submission" date="2020-06" db="EMBL/GenBank/DDBJ databases">
        <title>Draft genome sequence of Candidatus Phytoplasma pruni (X-disease group, subgroup 16SrIII-B) strain ChTDIII from Argentina.</title>
        <authorList>
            <person name="Fernandez F.D."/>
            <person name="Zuebert C."/>
            <person name="Huettel B."/>
            <person name="Kube M."/>
            <person name="Conci L.R."/>
        </authorList>
    </citation>
    <scope>NUCLEOTIDE SEQUENCE [LARGE SCALE GENOMIC DNA]</scope>
    <source>
        <strain evidence="3 4">ChTDIII</strain>
    </source>
</reference>
<keyword evidence="2" id="KW-1133">Transmembrane helix</keyword>
<feature type="compositionally biased region" description="Polar residues" evidence="1">
    <location>
        <begin position="64"/>
        <end position="85"/>
    </location>
</feature>
<evidence type="ECO:0000256" key="1">
    <source>
        <dbReference type="SAM" id="MobiDB-lite"/>
    </source>
</evidence>
<feature type="compositionally biased region" description="Basic residues" evidence="1">
    <location>
        <begin position="1"/>
        <end position="17"/>
    </location>
</feature>
<proteinExistence type="predicted"/>
<keyword evidence="2" id="KW-0812">Transmembrane</keyword>
<feature type="region of interest" description="Disordered" evidence="1">
    <location>
        <begin position="61"/>
        <end position="132"/>
    </location>
</feature>
<comment type="caution">
    <text evidence="3">The sequence shown here is derived from an EMBL/GenBank/DDBJ whole genome shotgun (WGS) entry which is preliminary data.</text>
</comment>
<dbReference type="RefSeq" id="WP_178733928.1">
    <property type="nucleotide sequence ID" value="NZ_JABUOH010000008.1"/>
</dbReference>
<dbReference type="Proteomes" id="UP000568109">
    <property type="component" value="Unassembled WGS sequence"/>
</dbReference>
<name>A0A851HJ01_9MOLU</name>
<sequence>MPKKQPPKKKPTPRKTNSKTAIPNMKKSICGRILETLAYISIILHLILYVLVLYRDQKLPFLSSKPNSGITIVPISTTNNNTNDIKPTEEKPTSKSDNPPTTKEDDKKPTSDNANGKIELIYLPRTDNKNQR</sequence>
<evidence type="ECO:0000313" key="4">
    <source>
        <dbReference type="Proteomes" id="UP000568109"/>
    </source>
</evidence>
<gene>
    <name evidence="3" type="ORF">HR065_00305</name>
</gene>
<accession>A0A851HJ01</accession>
<keyword evidence="2" id="KW-0472">Membrane</keyword>
<feature type="transmembrane region" description="Helical" evidence="2">
    <location>
        <begin position="33"/>
        <end position="54"/>
    </location>
</feature>
<evidence type="ECO:0000313" key="3">
    <source>
        <dbReference type="EMBL" id="NWN45526.1"/>
    </source>
</evidence>
<evidence type="ECO:0000256" key="2">
    <source>
        <dbReference type="SAM" id="Phobius"/>
    </source>
</evidence>
<dbReference type="EMBL" id="JABUOH010000008">
    <property type="protein sequence ID" value="NWN45526.1"/>
    <property type="molecule type" value="Genomic_DNA"/>
</dbReference>
<dbReference type="AlphaFoldDB" id="A0A851HJ01"/>